<protein>
    <recommendedName>
        <fullName evidence="3">ROK family protein</fullName>
    </recommendedName>
</protein>
<keyword evidence="2" id="KW-1185">Reference proteome</keyword>
<accession>W4LBV6</accession>
<dbReference type="SUPFAM" id="SSF53067">
    <property type="entry name" value="Actin-like ATPase domain"/>
    <property type="match status" value="1"/>
</dbReference>
<evidence type="ECO:0008006" key="3">
    <source>
        <dbReference type="Google" id="ProtNLM"/>
    </source>
</evidence>
<gene>
    <name evidence="1" type="ORF">ETSY2_48190</name>
</gene>
<sequence length="190" mass="20217">VVLNGTLHTGPFDNAGAIGSMPVPAHYANDKNAEDHARGGVAPVQLIRCASLYLLEDRLRHQRLDPGHVIDAISRGDDDELPRTALTLFEDWLRQAAAAIACAITGAISVLDFEGIVIDGALPANLVARLTDAVDEALNRMNLEGLTHPQLRAGTIGNDARVLGGAILPFYANFAPDRDVLLNVGADTIR</sequence>
<dbReference type="AlphaFoldDB" id="W4LBV6"/>
<dbReference type="Gene3D" id="3.30.420.40">
    <property type="match status" value="1"/>
</dbReference>
<comment type="caution">
    <text evidence="1">The sequence shown here is derived from an EMBL/GenBank/DDBJ whole genome shotgun (WGS) entry which is preliminary data.</text>
</comment>
<feature type="non-terminal residue" evidence="1">
    <location>
        <position position="1"/>
    </location>
</feature>
<dbReference type="EMBL" id="AZHX01002321">
    <property type="protein sequence ID" value="ETW95394.1"/>
    <property type="molecule type" value="Genomic_DNA"/>
</dbReference>
<dbReference type="InterPro" id="IPR043129">
    <property type="entry name" value="ATPase_NBD"/>
</dbReference>
<proteinExistence type="predicted"/>
<name>W4LBV6_9BACT</name>
<organism evidence="1 2">
    <name type="scientific">Candidatus Entotheonella gemina</name>
    <dbReference type="NCBI Taxonomy" id="1429439"/>
    <lineage>
        <taxon>Bacteria</taxon>
        <taxon>Pseudomonadati</taxon>
        <taxon>Nitrospinota/Tectimicrobiota group</taxon>
        <taxon>Candidatus Tectimicrobiota</taxon>
        <taxon>Candidatus Entotheonellia</taxon>
        <taxon>Candidatus Entotheonellales</taxon>
        <taxon>Candidatus Entotheonellaceae</taxon>
        <taxon>Candidatus Entotheonella</taxon>
    </lineage>
</organism>
<dbReference type="Proteomes" id="UP000019140">
    <property type="component" value="Unassembled WGS sequence"/>
</dbReference>
<evidence type="ECO:0000313" key="1">
    <source>
        <dbReference type="EMBL" id="ETW95394.1"/>
    </source>
</evidence>
<evidence type="ECO:0000313" key="2">
    <source>
        <dbReference type="Proteomes" id="UP000019140"/>
    </source>
</evidence>
<dbReference type="HOGENOM" id="CLU_1424209_0_0_7"/>
<reference evidence="1 2" key="1">
    <citation type="journal article" date="2014" name="Nature">
        <title>An environmental bacterial taxon with a large and distinct metabolic repertoire.</title>
        <authorList>
            <person name="Wilson M.C."/>
            <person name="Mori T."/>
            <person name="Ruckert C."/>
            <person name="Uria A.R."/>
            <person name="Helf M.J."/>
            <person name="Takada K."/>
            <person name="Gernert C."/>
            <person name="Steffens U.A."/>
            <person name="Heycke N."/>
            <person name="Schmitt S."/>
            <person name="Rinke C."/>
            <person name="Helfrich E.J."/>
            <person name="Brachmann A.O."/>
            <person name="Gurgui C."/>
            <person name="Wakimoto T."/>
            <person name="Kracht M."/>
            <person name="Crusemann M."/>
            <person name="Hentschel U."/>
            <person name="Abe I."/>
            <person name="Matsunaga S."/>
            <person name="Kalinowski J."/>
            <person name="Takeyama H."/>
            <person name="Piel J."/>
        </authorList>
    </citation>
    <scope>NUCLEOTIDE SEQUENCE [LARGE SCALE GENOMIC DNA]</scope>
    <source>
        <strain evidence="2">TSY2</strain>
    </source>
</reference>